<name>J9DVW1_9PROT</name>
<gene>
    <name evidence="5" type="ORF">IMCC14465_09330</name>
</gene>
<dbReference type="SUPFAM" id="SSF46894">
    <property type="entry name" value="C-terminal effector domain of the bipartite response regulators"/>
    <property type="match status" value="1"/>
</dbReference>
<dbReference type="Gene3D" id="1.10.10.10">
    <property type="entry name" value="Winged helix-like DNA-binding domain superfamily/Winged helix DNA-binding domain"/>
    <property type="match status" value="1"/>
</dbReference>
<dbReference type="Pfam" id="PF00196">
    <property type="entry name" value="GerE"/>
    <property type="match status" value="1"/>
</dbReference>
<evidence type="ECO:0000259" key="4">
    <source>
        <dbReference type="PROSITE" id="PS50043"/>
    </source>
</evidence>
<evidence type="ECO:0000256" key="1">
    <source>
        <dbReference type="ARBA" id="ARBA00023015"/>
    </source>
</evidence>
<comment type="caution">
    <text evidence="5">The sequence shown here is derived from an EMBL/GenBank/DDBJ whole genome shotgun (WGS) entry which is preliminary data.</text>
</comment>
<proteinExistence type="predicted"/>
<dbReference type="Proteomes" id="UP000004836">
    <property type="component" value="Unassembled WGS sequence"/>
</dbReference>
<dbReference type="eggNOG" id="COG2197">
    <property type="taxonomic scope" value="Bacteria"/>
</dbReference>
<sequence length="260" mass="29560">MEVNKNLKNIRIKSPEDIRRSAEAFRDIVKKLVNMRIAASHNIAKNEALVDIEGQLIATEVFGWEGKNDWLGSAYLALESPITMACRYESEPFWINEKGVYTQHPNTFLDEIDLSRFRERAKTTAAIVVPVHMPFSQIGAVSFNPFDEETTDLAAAYEKFGMELGLYARAFIRSYMHVLPRVQILPSSSKLSKREVECLRWAAMGKTDIEISMIIKRSRATVRFHIHNASMKLDAVNRSQAVFKATQLGYISNMSSKILI</sequence>
<dbReference type="AlphaFoldDB" id="J9DVW1"/>
<dbReference type="PRINTS" id="PR00038">
    <property type="entry name" value="HTHLUXR"/>
</dbReference>
<dbReference type="PANTHER" id="PTHR44688:SF16">
    <property type="entry name" value="DNA-BINDING TRANSCRIPTIONAL ACTIVATOR DEVR_DOSR"/>
    <property type="match status" value="1"/>
</dbReference>
<protein>
    <submittedName>
        <fullName evidence="5">Regulatory protein, LuxR</fullName>
    </submittedName>
</protein>
<evidence type="ECO:0000313" key="6">
    <source>
        <dbReference type="Proteomes" id="UP000004836"/>
    </source>
</evidence>
<dbReference type="InterPro" id="IPR016032">
    <property type="entry name" value="Sig_transdc_resp-reg_C-effctor"/>
</dbReference>
<dbReference type="GO" id="GO:0003677">
    <property type="term" value="F:DNA binding"/>
    <property type="evidence" value="ECO:0007669"/>
    <property type="project" value="UniProtKB-KW"/>
</dbReference>
<organism evidence="5 6">
    <name type="scientific">alpha proteobacterium IMCC14465</name>
    <dbReference type="NCBI Taxonomy" id="1220535"/>
    <lineage>
        <taxon>Bacteria</taxon>
        <taxon>Pseudomonadati</taxon>
        <taxon>Pseudomonadota</taxon>
        <taxon>Alphaproteobacteria</taxon>
        <taxon>PS1 clade</taxon>
    </lineage>
</organism>
<dbReference type="STRING" id="1220535.IMCC14465_09330"/>
<dbReference type="EMBL" id="ALYF01000003">
    <property type="protein sequence ID" value="EJW21137.1"/>
    <property type="molecule type" value="Genomic_DNA"/>
</dbReference>
<keyword evidence="2" id="KW-0238">DNA-binding</keyword>
<dbReference type="InterPro" id="IPR000792">
    <property type="entry name" value="Tscrpt_reg_LuxR_C"/>
</dbReference>
<dbReference type="OrthoDB" id="3679796at2"/>
<evidence type="ECO:0000256" key="3">
    <source>
        <dbReference type="ARBA" id="ARBA00023163"/>
    </source>
</evidence>
<dbReference type="PROSITE" id="PS50043">
    <property type="entry name" value="HTH_LUXR_2"/>
    <property type="match status" value="1"/>
</dbReference>
<dbReference type="PANTHER" id="PTHR44688">
    <property type="entry name" value="DNA-BINDING TRANSCRIPTIONAL ACTIVATOR DEVR_DOSR"/>
    <property type="match status" value="1"/>
</dbReference>
<dbReference type="GO" id="GO:0006355">
    <property type="term" value="P:regulation of DNA-templated transcription"/>
    <property type="evidence" value="ECO:0007669"/>
    <property type="project" value="InterPro"/>
</dbReference>
<dbReference type="InterPro" id="IPR036388">
    <property type="entry name" value="WH-like_DNA-bd_sf"/>
</dbReference>
<accession>J9DVW1</accession>
<keyword evidence="6" id="KW-1185">Reference proteome</keyword>
<keyword evidence="1" id="KW-0805">Transcription regulation</keyword>
<dbReference type="CDD" id="cd06170">
    <property type="entry name" value="LuxR_C_like"/>
    <property type="match status" value="1"/>
</dbReference>
<evidence type="ECO:0000313" key="5">
    <source>
        <dbReference type="EMBL" id="EJW21137.1"/>
    </source>
</evidence>
<feature type="domain" description="HTH luxR-type" evidence="4">
    <location>
        <begin position="184"/>
        <end position="249"/>
    </location>
</feature>
<keyword evidence="3" id="KW-0804">Transcription</keyword>
<evidence type="ECO:0000256" key="2">
    <source>
        <dbReference type="ARBA" id="ARBA00023125"/>
    </source>
</evidence>
<reference evidence="5 6" key="1">
    <citation type="journal article" date="2012" name="J. Bacteriol.">
        <title>Genome Sequence of Strain IMCC14465, Isolated from the East Sea, Belonging to the PS1 Clade of Alphaproteobacteria.</title>
        <authorList>
            <person name="Yang S.J."/>
            <person name="Kang I."/>
            <person name="Cho J.C."/>
        </authorList>
    </citation>
    <scope>NUCLEOTIDE SEQUENCE [LARGE SCALE GENOMIC DNA]</scope>
    <source>
        <strain evidence="5 6">IMCC14465</strain>
    </source>
</reference>
<dbReference type="SMART" id="SM00421">
    <property type="entry name" value="HTH_LUXR"/>
    <property type="match status" value="1"/>
</dbReference>